<dbReference type="PANTHER" id="PTHR40240">
    <property type="entry name" value="PLEXUS, ISOFORM A"/>
    <property type="match status" value="1"/>
</dbReference>
<feature type="region of interest" description="Disordered" evidence="1">
    <location>
        <begin position="140"/>
        <end position="242"/>
    </location>
</feature>
<dbReference type="EMBL" id="CAKOFQ010006860">
    <property type="protein sequence ID" value="CAH1977565.1"/>
    <property type="molecule type" value="Genomic_DNA"/>
</dbReference>
<evidence type="ECO:0000313" key="3">
    <source>
        <dbReference type="Proteomes" id="UP001152888"/>
    </source>
</evidence>
<comment type="caution">
    <text evidence="2">The sequence shown here is derived from an EMBL/GenBank/DDBJ whole genome shotgun (WGS) entry which is preliminary data.</text>
</comment>
<evidence type="ECO:0000313" key="2">
    <source>
        <dbReference type="EMBL" id="CAH1977565.1"/>
    </source>
</evidence>
<name>A0A9P0PCA2_ACAOB</name>
<dbReference type="PANTHER" id="PTHR40240:SF1">
    <property type="entry name" value="PLEXUS, ISOFORM A"/>
    <property type="match status" value="1"/>
</dbReference>
<protein>
    <submittedName>
        <fullName evidence="2">Uncharacterized protein</fullName>
    </submittedName>
</protein>
<feature type="compositionally biased region" description="Low complexity" evidence="1">
    <location>
        <begin position="198"/>
        <end position="211"/>
    </location>
</feature>
<dbReference type="Proteomes" id="UP001152888">
    <property type="component" value="Unassembled WGS sequence"/>
</dbReference>
<dbReference type="AlphaFoldDB" id="A0A9P0PCA2"/>
<gene>
    <name evidence="2" type="ORF">ACAOBT_LOCUS12728</name>
</gene>
<sequence>MDFITLTTNYQGRHCRNAPYFPALIRHNSHPNAEQLREDGSALVCTFCYHSLVNQWRRREYNTHDYRCYVCGITTYRKRVRALLIKDFPFLRFHPQPEHSLLLENGDYAVVCLDCYETLRTQSLEYERWGLPLDKRQYNWITQPPPPEDSPEATVARLPSGQRSDKVPPTLITKPNRKNCSPKIMDRKTSSTKPEAGPAVSSSPKSSVASANGTSNSKPPPRTTTAHSVPGPGPGAVPGQYSHSFAAALRNLAQQTVPGTVDHSKCSTA</sequence>
<evidence type="ECO:0000256" key="1">
    <source>
        <dbReference type="SAM" id="MobiDB-lite"/>
    </source>
</evidence>
<proteinExistence type="predicted"/>
<reference evidence="2" key="1">
    <citation type="submission" date="2022-03" db="EMBL/GenBank/DDBJ databases">
        <authorList>
            <person name="Sayadi A."/>
        </authorList>
    </citation>
    <scope>NUCLEOTIDE SEQUENCE</scope>
</reference>
<feature type="compositionally biased region" description="Polar residues" evidence="1">
    <location>
        <begin position="212"/>
        <end position="227"/>
    </location>
</feature>
<keyword evidence="3" id="KW-1185">Reference proteome</keyword>
<organism evidence="2 3">
    <name type="scientific">Acanthoscelides obtectus</name>
    <name type="common">Bean weevil</name>
    <name type="synonym">Bruchus obtectus</name>
    <dbReference type="NCBI Taxonomy" id="200917"/>
    <lineage>
        <taxon>Eukaryota</taxon>
        <taxon>Metazoa</taxon>
        <taxon>Ecdysozoa</taxon>
        <taxon>Arthropoda</taxon>
        <taxon>Hexapoda</taxon>
        <taxon>Insecta</taxon>
        <taxon>Pterygota</taxon>
        <taxon>Neoptera</taxon>
        <taxon>Endopterygota</taxon>
        <taxon>Coleoptera</taxon>
        <taxon>Polyphaga</taxon>
        <taxon>Cucujiformia</taxon>
        <taxon>Chrysomeloidea</taxon>
        <taxon>Chrysomelidae</taxon>
        <taxon>Bruchinae</taxon>
        <taxon>Bruchini</taxon>
        <taxon>Acanthoscelides</taxon>
    </lineage>
</organism>
<accession>A0A9P0PCA2</accession>